<evidence type="ECO:0000256" key="1">
    <source>
        <dbReference type="ARBA" id="ARBA00004141"/>
    </source>
</evidence>
<organism evidence="6 7">
    <name type="scientific">Jimgerdemannia flammicorona</name>
    <dbReference type="NCBI Taxonomy" id="994334"/>
    <lineage>
        <taxon>Eukaryota</taxon>
        <taxon>Fungi</taxon>
        <taxon>Fungi incertae sedis</taxon>
        <taxon>Mucoromycota</taxon>
        <taxon>Mucoromycotina</taxon>
        <taxon>Endogonomycetes</taxon>
        <taxon>Endogonales</taxon>
        <taxon>Endogonaceae</taxon>
        <taxon>Jimgerdemannia</taxon>
    </lineage>
</organism>
<name>A0A433DFG3_9FUNG</name>
<keyword evidence="2 5" id="KW-0812">Transmembrane</keyword>
<dbReference type="GO" id="GO:0016020">
    <property type="term" value="C:membrane"/>
    <property type="evidence" value="ECO:0007669"/>
    <property type="project" value="UniProtKB-SubCell"/>
</dbReference>
<reference evidence="6 7" key="1">
    <citation type="journal article" date="2018" name="New Phytol.">
        <title>Phylogenomics of Endogonaceae and evolution of mycorrhizas within Mucoromycota.</title>
        <authorList>
            <person name="Chang Y."/>
            <person name="Desiro A."/>
            <person name="Na H."/>
            <person name="Sandor L."/>
            <person name="Lipzen A."/>
            <person name="Clum A."/>
            <person name="Barry K."/>
            <person name="Grigoriev I.V."/>
            <person name="Martin F.M."/>
            <person name="Stajich J.E."/>
            <person name="Smith M.E."/>
            <person name="Bonito G."/>
            <person name="Spatafora J.W."/>
        </authorList>
    </citation>
    <scope>NUCLEOTIDE SEQUENCE [LARGE SCALE GENOMIC DNA]</scope>
    <source>
        <strain evidence="6 7">GMNB39</strain>
    </source>
</reference>
<keyword evidence="3 5" id="KW-1133">Transmembrane helix</keyword>
<keyword evidence="7" id="KW-1185">Reference proteome</keyword>
<comment type="subcellular location">
    <subcellularLocation>
        <location evidence="1">Membrane</location>
        <topology evidence="1">Multi-pass membrane protein</topology>
    </subcellularLocation>
</comment>
<evidence type="ECO:0000256" key="3">
    <source>
        <dbReference type="ARBA" id="ARBA00022989"/>
    </source>
</evidence>
<dbReference type="AlphaFoldDB" id="A0A433DFG3"/>
<dbReference type="Pfam" id="PF08507">
    <property type="entry name" value="COPI_assoc"/>
    <property type="match status" value="1"/>
</dbReference>
<gene>
    <name evidence="6" type="ORF">BC936DRAFT_142212</name>
</gene>
<dbReference type="EMBL" id="RBNI01002200">
    <property type="protein sequence ID" value="RUP49567.1"/>
    <property type="molecule type" value="Genomic_DNA"/>
</dbReference>
<comment type="caution">
    <text evidence="6">The sequence shown here is derived from an EMBL/GenBank/DDBJ whole genome shotgun (WGS) entry which is preliminary data.</text>
</comment>
<dbReference type="Proteomes" id="UP000268093">
    <property type="component" value="Unassembled WGS sequence"/>
</dbReference>
<sequence length="105" mass="11304">MVDSTLLFRIANCVVGSLMIVGGVATLWPHDRSLRVPPPDASDAARLVHVLLHWPRVVIILNYGVLSIICGVIIISVGIIYVACHFISSIEAPSNMRKESESGGV</sequence>
<dbReference type="InterPro" id="IPR013714">
    <property type="entry name" value="Golgi_TVP15"/>
</dbReference>
<feature type="transmembrane region" description="Helical" evidence="5">
    <location>
        <begin position="7"/>
        <end position="28"/>
    </location>
</feature>
<evidence type="ECO:0000256" key="4">
    <source>
        <dbReference type="ARBA" id="ARBA00023136"/>
    </source>
</evidence>
<evidence type="ECO:0000313" key="6">
    <source>
        <dbReference type="EMBL" id="RUP49567.1"/>
    </source>
</evidence>
<keyword evidence="4 5" id="KW-0472">Membrane</keyword>
<protein>
    <submittedName>
        <fullName evidence="6">Uncharacterized protein</fullName>
    </submittedName>
</protein>
<evidence type="ECO:0000256" key="5">
    <source>
        <dbReference type="SAM" id="Phobius"/>
    </source>
</evidence>
<proteinExistence type="predicted"/>
<accession>A0A433DFG3</accession>
<evidence type="ECO:0000313" key="7">
    <source>
        <dbReference type="Proteomes" id="UP000268093"/>
    </source>
</evidence>
<feature type="transmembrane region" description="Helical" evidence="5">
    <location>
        <begin position="60"/>
        <end position="88"/>
    </location>
</feature>
<evidence type="ECO:0000256" key="2">
    <source>
        <dbReference type="ARBA" id="ARBA00022692"/>
    </source>
</evidence>